<organism evidence="1 2">
    <name type="scientific">Rhizobium leguminosarum</name>
    <dbReference type="NCBI Taxonomy" id="384"/>
    <lineage>
        <taxon>Bacteria</taxon>
        <taxon>Pseudomonadati</taxon>
        <taxon>Pseudomonadota</taxon>
        <taxon>Alphaproteobacteria</taxon>
        <taxon>Hyphomicrobiales</taxon>
        <taxon>Rhizobiaceae</taxon>
        <taxon>Rhizobium/Agrobacterium group</taxon>
        <taxon>Rhizobium</taxon>
    </lineage>
</organism>
<dbReference type="AlphaFoldDB" id="A0AAE2MKK0"/>
<proteinExistence type="predicted"/>
<sequence>MSRDPALQAVEGRRPWNFFHQTYLLGKGNIEILYLRVESWKRSAVLSRLGETQRQLLIMAGNQE</sequence>
<comment type="caution">
    <text evidence="1">The sequence shown here is derived from an EMBL/GenBank/DDBJ whole genome shotgun (WGS) entry which is preliminary data.</text>
</comment>
<evidence type="ECO:0000313" key="1">
    <source>
        <dbReference type="EMBL" id="MBB4291151.1"/>
    </source>
</evidence>
<gene>
    <name evidence="1" type="ORF">GGE16_003210</name>
</gene>
<dbReference type="RefSeq" id="WP_183610652.1">
    <property type="nucleotide sequence ID" value="NZ_JACHAZ010000001.1"/>
</dbReference>
<name>A0AAE2MKK0_RHILE</name>
<dbReference type="Proteomes" id="UP000538507">
    <property type="component" value="Unassembled WGS sequence"/>
</dbReference>
<reference evidence="1 2" key="1">
    <citation type="submission" date="2020-08" db="EMBL/GenBank/DDBJ databases">
        <title>Genomic Encyclopedia of Type Strains, Phase IV (KMG-V): Genome sequencing to study the core and pangenomes of soil and plant-associated prokaryotes.</title>
        <authorList>
            <person name="Whitman W."/>
        </authorList>
    </citation>
    <scope>NUCLEOTIDE SEQUENCE [LARGE SCALE GENOMIC DNA]</scope>
    <source>
        <strain evidence="1 2">SEMIA 415</strain>
    </source>
</reference>
<evidence type="ECO:0000313" key="2">
    <source>
        <dbReference type="Proteomes" id="UP000538507"/>
    </source>
</evidence>
<protein>
    <submittedName>
        <fullName evidence="1">Uncharacterized protein</fullName>
    </submittedName>
</protein>
<dbReference type="EMBL" id="JACIGO010000003">
    <property type="protein sequence ID" value="MBB4291151.1"/>
    <property type="molecule type" value="Genomic_DNA"/>
</dbReference>
<accession>A0AAE2MKK0</accession>